<protein>
    <submittedName>
        <fullName evidence="6">AraC family transcriptional regulator</fullName>
    </submittedName>
</protein>
<dbReference type="Proteomes" id="UP001304650">
    <property type="component" value="Chromosome"/>
</dbReference>
<dbReference type="RefSeq" id="WP_314796488.1">
    <property type="nucleotide sequence ID" value="NZ_CP130319.1"/>
</dbReference>
<dbReference type="InterPro" id="IPR009057">
    <property type="entry name" value="Homeodomain-like_sf"/>
</dbReference>
<reference evidence="6" key="1">
    <citation type="submission" date="2022-02" db="EMBL/GenBank/DDBJ databases">
        <title>Paenibacillus sp. MBLB1832 Whole Genome Shotgun Sequencing.</title>
        <authorList>
            <person name="Hwang C.Y."/>
            <person name="Cho E.-S."/>
            <person name="Seo M.-J."/>
        </authorList>
    </citation>
    <scope>NUCLEOTIDE SEQUENCE</scope>
    <source>
        <strain evidence="6">MBLB1832</strain>
    </source>
</reference>
<dbReference type="KEGG" id="proo:MJB10_16745"/>
<dbReference type="InterPro" id="IPR020449">
    <property type="entry name" value="Tscrpt_reg_AraC-type_HTH"/>
</dbReference>
<accession>A0AA96LN37</accession>
<feature type="transmembrane region" description="Helical" evidence="4">
    <location>
        <begin position="302"/>
        <end position="320"/>
    </location>
</feature>
<dbReference type="InterPro" id="IPR018060">
    <property type="entry name" value="HTH_AraC"/>
</dbReference>
<sequence length="744" mass="85909">MKNPFQLFLTILLPFLLSTVLLLFVQSSFLTQNFESFALQMVYNQQKNDLQNSSRNVSVMAQSARSVATTAFFDETIKELLYSDVNAVDYIKYQDKLASYKNIYPFLQSIYIYNGSHIHALPSQKFVYDRSTFEDMGIFPILDDIQHNRSHSIVLRQIPNMMYGISSNAEKDVYVYSYLFFDSQVQSGKVSEAIILNISEESIKQTISTSDHINDNRIFIIDRDGRLMSSDGKHPLLSALKENDYIQRIQSSKEASGNLRMNVDGVDSFITYADTDAFGWKVISITPYLSIVKDVEQMKQKTYLLVICFIVGSILLSFYLSRRLYKPINVVIQNYIELESEKRNELYNRKQNFLRSMVLSNEMMPVDILQKRFHAYHIELELADSFLLLLIKIDHFADFCSAFSLKDRGLLKFGMINIISELLSSTYKHECIEIEEDQILIWMNYYGSEFPSKDDSLVSLVKDIQGNIEKFLNVSISITFSEPFRMLNSINFHYLKTLDLSNYRLITGHQALISYDRIDIQTGEFKYPQDQDKELADALIQGQFAEAKQVLSSVIHAASRYSYTVLNSVLIRLLLSIRHAIEITEANHAIKVNFNFNTYLTALQKMETIEQIQSDFHELFDHLAIELEAKKDNKYIKLIEDVNQIVHAEFANPALSLEEIAEKVNLSSPYLGKLYKKHRLISVTDYINHVRLSYASKLIAESEETINDIMEKSGFISRSHFFTLFKKAFGVTPNQYRSNANARN</sequence>
<keyword evidence="3" id="KW-0804">Transcription</keyword>
<keyword evidence="2" id="KW-0238">DNA-binding</keyword>
<evidence type="ECO:0000256" key="2">
    <source>
        <dbReference type="ARBA" id="ARBA00023125"/>
    </source>
</evidence>
<proteinExistence type="predicted"/>
<dbReference type="EMBL" id="CP130319">
    <property type="protein sequence ID" value="WNR42763.1"/>
    <property type="molecule type" value="Genomic_DNA"/>
</dbReference>
<dbReference type="GO" id="GO:0003700">
    <property type="term" value="F:DNA-binding transcription factor activity"/>
    <property type="evidence" value="ECO:0007669"/>
    <property type="project" value="InterPro"/>
</dbReference>
<evidence type="ECO:0000313" key="7">
    <source>
        <dbReference type="Proteomes" id="UP001304650"/>
    </source>
</evidence>
<feature type="domain" description="HTH araC/xylS-type" evidence="5">
    <location>
        <begin position="640"/>
        <end position="739"/>
    </location>
</feature>
<gene>
    <name evidence="6" type="ORF">MJB10_16745</name>
</gene>
<dbReference type="SUPFAM" id="SSF46689">
    <property type="entry name" value="Homeodomain-like"/>
    <property type="match status" value="1"/>
</dbReference>
<evidence type="ECO:0000259" key="5">
    <source>
        <dbReference type="PROSITE" id="PS01124"/>
    </source>
</evidence>
<name>A0AA96LN37_9BACL</name>
<evidence type="ECO:0000256" key="3">
    <source>
        <dbReference type="ARBA" id="ARBA00023163"/>
    </source>
</evidence>
<dbReference type="PRINTS" id="PR00032">
    <property type="entry name" value="HTHARAC"/>
</dbReference>
<evidence type="ECO:0000256" key="1">
    <source>
        <dbReference type="ARBA" id="ARBA00023015"/>
    </source>
</evidence>
<keyword evidence="4" id="KW-0812">Transmembrane</keyword>
<keyword evidence="4" id="KW-0472">Membrane</keyword>
<dbReference type="GO" id="GO:0043565">
    <property type="term" value="F:sequence-specific DNA binding"/>
    <property type="evidence" value="ECO:0007669"/>
    <property type="project" value="InterPro"/>
</dbReference>
<dbReference type="AlphaFoldDB" id="A0AA96LN37"/>
<dbReference type="Gene3D" id="1.10.10.60">
    <property type="entry name" value="Homeodomain-like"/>
    <property type="match status" value="2"/>
</dbReference>
<evidence type="ECO:0000256" key="4">
    <source>
        <dbReference type="SAM" id="Phobius"/>
    </source>
</evidence>
<dbReference type="Pfam" id="PF12833">
    <property type="entry name" value="HTH_18"/>
    <property type="match status" value="1"/>
</dbReference>
<evidence type="ECO:0000313" key="6">
    <source>
        <dbReference type="EMBL" id="WNR42763.1"/>
    </source>
</evidence>
<dbReference type="Gene3D" id="3.30.450.20">
    <property type="entry name" value="PAS domain"/>
    <property type="match status" value="1"/>
</dbReference>
<dbReference type="SMART" id="SM00342">
    <property type="entry name" value="HTH_ARAC"/>
    <property type="match status" value="1"/>
</dbReference>
<dbReference type="PROSITE" id="PS01124">
    <property type="entry name" value="HTH_ARAC_FAMILY_2"/>
    <property type="match status" value="1"/>
</dbReference>
<keyword evidence="7" id="KW-1185">Reference proteome</keyword>
<organism evidence="6 7">
    <name type="scientific">Paenibacillus roseopurpureus</name>
    <dbReference type="NCBI Taxonomy" id="2918901"/>
    <lineage>
        <taxon>Bacteria</taxon>
        <taxon>Bacillati</taxon>
        <taxon>Bacillota</taxon>
        <taxon>Bacilli</taxon>
        <taxon>Bacillales</taxon>
        <taxon>Paenibacillaceae</taxon>
        <taxon>Paenibacillus</taxon>
    </lineage>
</organism>
<keyword evidence="1" id="KW-0805">Transcription regulation</keyword>
<dbReference type="PANTHER" id="PTHR43280:SF2">
    <property type="entry name" value="HTH-TYPE TRANSCRIPTIONAL REGULATOR EXSA"/>
    <property type="match status" value="1"/>
</dbReference>
<keyword evidence="4" id="KW-1133">Transmembrane helix</keyword>
<dbReference type="PANTHER" id="PTHR43280">
    <property type="entry name" value="ARAC-FAMILY TRANSCRIPTIONAL REGULATOR"/>
    <property type="match status" value="1"/>
</dbReference>